<keyword evidence="2" id="KW-0004">4Fe-4S</keyword>
<dbReference type="Pfam" id="PF02401">
    <property type="entry name" value="LYTB"/>
    <property type="match status" value="1"/>
</dbReference>
<name>X1K0G5_9ZZZZ</name>
<dbReference type="PANTHER" id="PTHR30426">
    <property type="entry name" value="4-HYDROXY-3-METHYLBUT-2-ENYL DIPHOSPHATE REDUCTASE"/>
    <property type="match status" value="1"/>
</dbReference>
<evidence type="ECO:0000256" key="4">
    <source>
        <dbReference type="ARBA" id="ARBA00023004"/>
    </source>
</evidence>
<dbReference type="GO" id="GO:0051539">
    <property type="term" value="F:4 iron, 4 sulfur cluster binding"/>
    <property type="evidence" value="ECO:0007669"/>
    <property type="project" value="UniProtKB-KW"/>
</dbReference>
<dbReference type="GO" id="GO:0050992">
    <property type="term" value="P:dimethylallyl diphosphate biosynthetic process"/>
    <property type="evidence" value="ECO:0007669"/>
    <property type="project" value="InterPro"/>
</dbReference>
<dbReference type="Gene3D" id="3.40.1010.20">
    <property type="entry name" value="4-hydroxy-3-methylbut-2-enyl diphosphate reductase, catalytic domain"/>
    <property type="match status" value="1"/>
</dbReference>
<keyword evidence="3" id="KW-0479">Metal-binding</keyword>
<gene>
    <name evidence="6" type="ORF">S03H2_46133</name>
</gene>
<dbReference type="EMBL" id="BARU01028943">
    <property type="protein sequence ID" value="GAH75588.1"/>
    <property type="molecule type" value="Genomic_DNA"/>
</dbReference>
<reference evidence="6" key="1">
    <citation type="journal article" date="2014" name="Front. Microbiol.">
        <title>High frequency of phylogenetically diverse reductive dehalogenase-homologous genes in deep subseafloor sedimentary metagenomes.</title>
        <authorList>
            <person name="Kawai M."/>
            <person name="Futagami T."/>
            <person name="Toyoda A."/>
            <person name="Takaki Y."/>
            <person name="Nishi S."/>
            <person name="Hori S."/>
            <person name="Arai W."/>
            <person name="Tsubouchi T."/>
            <person name="Morono Y."/>
            <person name="Uchiyama I."/>
            <person name="Ito T."/>
            <person name="Fujiyama A."/>
            <person name="Inagaki F."/>
            <person name="Takami H."/>
        </authorList>
    </citation>
    <scope>NUCLEOTIDE SEQUENCE</scope>
    <source>
        <strain evidence="6">Expedition CK06-06</strain>
    </source>
</reference>
<comment type="caution">
    <text evidence="6">The sequence shown here is derived from an EMBL/GenBank/DDBJ whole genome shotgun (WGS) entry which is preliminary data.</text>
</comment>
<dbReference type="GO" id="GO:0051745">
    <property type="term" value="F:4-hydroxy-3-methylbut-2-enyl diphosphate reductase activity"/>
    <property type="evidence" value="ECO:0007669"/>
    <property type="project" value="InterPro"/>
</dbReference>
<evidence type="ECO:0000313" key="6">
    <source>
        <dbReference type="EMBL" id="GAH75588.1"/>
    </source>
</evidence>
<organism evidence="6">
    <name type="scientific">marine sediment metagenome</name>
    <dbReference type="NCBI Taxonomy" id="412755"/>
    <lineage>
        <taxon>unclassified sequences</taxon>
        <taxon>metagenomes</taxon>
        <taxon>ecological metagenomes</taxon>
    </lineage>
</organism>
<evidence type="ECO:0000256" key="2">
    <source>
        <dbReference type="ARBA" id="ARBA00022485"/>
    </source>
</evidence>
<comment type="cofactor">
    <cofactor evidence="1">
        <name>[4Fe-4S] cluster</name>
        <dbReference type="ChEBI" id="CHEBI:49883"/>
    </cofactor>
</comment>
<dbReference type="GO" id="GO:0046872">
    <property type="term" value="F:metal ion binding"/>
    <property type="evidence" value="ECO:0007669"/>
    <property type="project" value="UniProtKB-KW"/>
</dbReference>
<sequence length="54" mass="6146">MCKKKKPSYHIESVDDILTDWFEDVKSVGVTAGASTPKDQVEDVIDFIKKKYPD</sequence>
<dbReference type="InterPro" id="IPR003451">
    <property type="entry name" value="LytB/IspH"/>
</dbReference>
<keyword evidence="4" id="KW-0408">Iron</keyword>
<evidence type="ECO:0008006" key="7">
    <source>
        <dbReference type="Google" id="ProtNLM"/>
    </source>
</evidence>
<evidence type="ECO:0000256" key="1">
    <source>
        <dbReference type="ARBA" id="ARBA00001966"/>
    </source>
</evidence>
<evidence type="ECO:0000256" key="3">
    <source>
        <dbReference type="ARBA" id="ARBA00022723"/>
    </source>
</evidence>
<evidence type="ECO:0000256" key="5">
    <source>
        <dbReference type="ARBA" id="ARBA00023014"/>
    </source>
</evidence>
<proteinExistence type="predicted"/>
<keyword evidence="5" id="KW-0411">Iron-sulfur</keyword>
<accession>X1K0G5</accession>
<protein>
    <recommendedName>
        <fullName evidence="7">4-hydroxy-3-methylbut-2-enyl diphosphate reductase</fullName>
    </recommendedName>
</protein>
<dbReference type="GO" id="GO:0019288">
    <property type="term" value="P:isopentenyl diphosphate biosynthetic process, methylerythritol 4-phosphate pathway"/>
    <property type="evidence" value="ECO:0007669"/>
    <property type="project" value="InterPro"/>
</dbReference>
<dbReference type="AlphaFoldDB" id="X1K0G5"/>
<dbReference type="PANTHER" id="PTHR30426:SF0">
    <property type="entry name" value="4-HYDROXY-3-METHYLBUT-2-ENYL DIPHOSPHATE REDUCTASE"/>
    <property type="match status" value="1"/>
</dbReference>